<evidence type="ECO:0000313" key="1">
    <source>
        <dbReference type="EMBL" id="JAD47701.1"/>
    </source>
</evidence>
<dbReference type="AlphaFoldDB" id="A0A0A9A9E1"/>
<reference evidence="1" key="2">
    <citation type="journal article" date="2015" name="Data Brief">
        <title>Shoot transcriptome of the giant reed, Arundo donax.</title>
        <authorList>
            <person name="Barrero R.A."/>
            <person name="Guerrero F.D."/>
            <person name="Moolhuijzen P."/>
            <person name="Goolsby J.A."/>
            <person name="Tidwell J."/>
            <person name="Bellgard S.E."/>
            <person name="Bellgard M.I."/>
        </authorList>
    </citation>
    <scope>NUCLEOTIDE SEQUENCE</scope>
    <source>
        <tissue evidence="1">Shoot tissue taken approximately 20 cm above the soil surface</tissue>
    </source>
</reference>
<proteinExistence type="predicted"/>
<sequence length="31" mass="3600">MHLNTGCPAYLLPHLLWIMMTESRTDSDPQQ</sequence>
<organism evidence="1">
    <name type="scientific">Arundo donax</name>
    <name type="common">Giant reed</name>
    <name type="synonym">Donax arundinaceus</name>
    <dbReference type="NCBI Taxonomy" id="35708"/>
    <lineage>
        <taxon>Eukaryota</taxon>
        <taxon>Viridiplantae</taxon>
        <taxon>Streptophyta</taxon>
        <taxon>Embryophyta</taxon>
        <taxon>Tracheophyta</taxon>
        <taxon>Spermatophyta</taxon>
        <taxon>Magnoliopsida</taxon>
        <taxon>Liliopsida</taxon>
        <taxon>Poales</taxon>
        <taxon>Poaceae</taxon>
        <taxon>PACMAD clade</taxon>
        <taxon>Arundinoideae</taxon>
        <taxon>Arundineae</taxon>
        <taxon>Arundo</taxon>
    </lineage>
</organism>
<accession>A0A0A9A9E1</accession>
<reference evidence="1" key="1">
    <citation type="submission" date="2014-09" db="EMBL/GenBank/DDBJ databases">
        <authorList>
            <person name="Magalhaes I.L.F."/>
            <person name="Oliveira U."/>
            <person name="Santos F.R."/>
            <person name="Vidigal T.H.D.A."/>
            <person name="Brescovit A.D."/>
            <person name="Santos A.J."/>
        </authorList>
    </citation>
    <scope>NUCLEOTIDE SEQUENCE</scope>
    <source>
        <tissue evidence="1">Shoot tissue taken approximately 20 cm above the soil surface</tissue>
    </source>
</reference>
<dbReference type="EMBL" id="GBRH01250194">
    <property type="protein sequence ID" value="JAD47701.1"/>
    <property type="molecule type" value="Transcribed_RNA"/>
</dbReference>
<protein>
    <submittedName>
        <fullName evidence="1">Uncharacterized protein</fullName>
    </submittedName>
</protein>
<name>A0A0A9A9E1_ARUDO</name>